<dbReference type="InterPro" id="IPR001128">
    <property type="entry name" value="Cyt_P450"/>
</dbReference>
<dbReference type="GeneID" id="113392513"/>
<comment type="cofactor">
    <cofactor evidence="1 15">
        <name>heme</name>
        <dbReference type="ChEBI" id="CHEBI:30413"/>
    </cofactor>
</comment>
<dbReference type="InterPro" id="IPR017972">
    <property type="entry name" value="Cyt_P450_CS"/>
</dbReference>
<evidence type="ECO:0000256" key="14">
    <source>
        <dbReference type="ARBA" id="ARBA00047827"/>
    </source>
</evidence>
<dbReference type="CDD" id="cd11056">
    <property type="entry name" value="CYP6-like"/>
    <property type="match status" value="1"/>
</dbReference>
<evidence type="ECO:0000256" key="3">
    <source>
        <dbReference type="ARBA" id="ARBA00004406"/>
    </source>
</evidence>
<dbReference type="GO" id="GO:0005506">
    <property type="term" value="F:iron ion binding"/>
    <property type="evidence" value="ECO:0007669"/>
    <property type="project" value="InterPro"/>
</dbReference>
<dbReference type="GO" id="GO:0005789">
    <property type="term" value="C:endoplasmic reticulum membrane"/>
    <property type="evidence" value="ECO:0007669"/>
    <property type="project" value="UniProtKB-SubCell"/>
</dbReference>
<accession>A0A8B8HIV4</accession>
<evidence type="ECO:0000256" key="8">
    <source>
        <dbReference type="ARBA" id="ARBA00022824"/>
    </source>
</evidence>
<keyword evidence="12 16" id="KW-0503">Monooxygenase</keyword>
<dbReference type="Proteomes" id="UP001652626">
    <property type="component" value="Chromosome 5"/>
</dbReference>
<evidence type="ECO:0000256" key="13">
    <source>
        <dbReference type="ARBA" id="ARBA00023136"/>
    </source>
</evidence>
<dbReference type="GO" id="GO:0020037">
    <property type="term" value="F:heme binding"/>
    <property type="evidence" value="ECO:0007669"/>
    <property type="project" value="InterPro"/>
</dbReference>
<dbReference type="AlphaFoldDB" id="A0A8B8HIV4"/>
<dbReference type="InterPro" id="IPR002401">
    <property type="entry name" value="Cyt_P450_E_grp-I"/>
</dbReference>
<name>A0A8B8HIV4_VANTA</name>
<dbReference type="PROSITE" id="PS00086">
    <property type="entry name" value="CYTOCHROME_P450"/>
    <property type="match status" value="1"/>
</dbReference>
<evidence type="ECO:0000256" key="5">
    <source>
        <dbReference type="ARBA" id="ARBA00012109"/>
    </source>
</evidence>
<dbReference type="InterPro" id="IPR036396">
    <property type="entry name" value="Cyt_P450_sf"/>
</dbReference>
<evidence type="ECO:0000256" key="7">
    <source>
        <dbReference type="ARBA" id="ARBA00022723"/>
    </source>
</evidence>
<dbReference type="RefSeq" id="XP_026484778.2">
    <property type="nucleotide sequence ID" value="XM_026628993.2"/>
</dbReference>
<comment type="similarity">
    <text evidence="4 16">Belongs to the cytochrome P450 family.</text>
</comment>
<evidence type="ECO:0000256" key="9">
    <source>
        <dbReference type="ARBA" id="ARBA00022848"/>
    </source>
</evidence>
<comment type="catalytic activity">
    <reaction evidence="14">
        <text>an organic molecule + reduced [NADPH--hemoprotein reductase] + O2 = an alcohol + oxidized [NADPH--hemoprotein reductase] + H2O + H(+)</text>
        <dbReference type="Rhea" id="RHEA:17149"/>
        <dbReference type="Rhea" id="RHEA-COMP:11964"/>
        <dbReference type="Rhea" id="RHEA-COMP:11965"/>
        <dbReference type="ChEBI" id="CHEBI:15377"/>
        <dbReference type="ChEBI" id="CHEBI:15378"/>
        <dbReference type="ChEBI" id="CHEBI:15379"/>
        <dbReference type="ChEBI" id="CHEBI:30879"/>
        <dbReference type="ChEBI" id="CHEBI:57618"/>
        <dbReference type="ChEBI" id="CHEBI:58210"/>
        <dbReference type="ChEBI" id="CHEBI:142491"/>
        <dbReference type="EC" id="1.14.14.1"/>
    </reaction>
</comment>
<organism evidence="17 18">
    <name type="scientific">Vanessa tameamea</name>
    <name type="common">Kamehameha butterfly</name>
    <dbReference type="NCBI Taxonomy" id="334116"/>
    <lineage>
        <taxon>Eukaryota</taxon>
        <taxon>Metazoa</taxon>
        <taxon>Ecdysozoa</taxon>
        <taxon>Arthropoda</taxon>
        <taxon>Hexapoda</taxon>
        <taxon>Insecta</taxon>
        <taxon>Pterygota</taxon>
        <taxon>Neoptera</taxon>
        <taxon>Endopterygota</taxon>
        <taxon>Lepidoptera</taxon>
        <taxon>Glossata</taxon>
        <taxon>Ditrysia</taxon>
        <taxon>Papilionoidea</taxon>
        <taxon>Nymphalidae</taxon>
        <taxon>Nymphalinae</taxon>
        <taxon>Vanessa</taxon>
    </lineage>
</organism>
<keyword evidence="6 15" id="KW-0349">Heme</keyword>
<evidence type="ECO:0000256" key="4">
    <source>
        <dbReference type="ARBA" id="ARBA00010617"/>
    </source>
</evidence>
<dbReference type="GO" id="GO:0016712">
    <property type="term" value="F:oxidoreductase activity, acting on paired donors, with incorporation or reduction of molecular oxygen, reduced flavin or flavoprotein as one donor, and incorporation of one atom of oxygen"/>
    <property type="evidence" value="ECO:0007669"/>
    <property type="project" value="UniProtKB-EC"/>
</dbReference>
<gene>
    <name evidence="18" type="primary">LOC113392513</name>
</gene>
<evidence type="ECO:0000256" key="16">
    <source>
        <dbReference type="RuleBase" id="RU000461"/>
    </source>
</evidence>
<dbReference type="InterPro" id="IPR050476">
    <property type="entry name" value="Insect_CytP450_Detox"/>
</dbReference>
<protein>
    <recommendedName>
        <fullName evidence="5">unspecific monooxygenase</fullName>
        <ecNumber evidence="5">1.14.14.1</ecNumber>
    </recommendedName>
</protein>
<keyword evidence="13" id="KW-0472">Membrane</keyword>
<dbReference type="PRINTS" id="PR00385">
    <property type="entry name" value="P450"/>
</dbReference>
<evidence type="ECO:0000256" key="10">
    <source>
        <dbReference type="ARBA" id="ARBA00023002"/>
    </source>
</evidence>
<keyword evidence="8" id="KW-0256">Endoplasmic reticulum</keyword>
<evidence type="ECO:0000256" key="2">
    <source>
        <dbReference type="ARBA" id="ARBA00004174"/>
    </source>
</evidence>
<keyword evidence="11 15" id="KW-0408">Iron</keyword>
<evidence type="ECO:0000256" key="12">
    <source>
        <dbReference type="ARBA" id="ARBA00023033"/>
    </source>
</evidence>
<sequence>MLLILVFISLVVALIYYGTYNRNYWKNRGVVQVNGLLSKFIWSNRSISEIYKDLYIEYIKDCYVGVFFGIKPALIIKDVRDVQFVMQGNFENFYSRGIDTNPNDILADNVLFMGDYRRWKLLRHKLSPIFTSLKIKNMFYIMERCARDFVKFVDSDEYVPGNTFNALYTYTTACIGATLFGIDTQTKNTMESPFLEMTRESIEPSLIGNLKFTLASLSPTLFNLFNLKQFGKYEEFFIGTVKRVFEKRRNDKQKRHDFVDLCLELQKQGTMKDPVTGYEIEATDEVLAAQAFFFFLAGVDTSATVMHFALLELASNRDIKNKVHEEIDRVFNECDEKLNYDDIDKLEYLDMVLSETMRKYPPIGAIQRSCAKSTALPVGQVKVIKDDIIVIPIFALHRDEMLYPNPDVFDPERFSPENISKIVKFSYLPFGEGNRMCLGTRFARVQVKSGLAWLLRKYTLKEEKYEPRSFAPSFFGLRDSKANFKLISRS</sequence>
<keyword evidence="7 15" id="KW-0479">Metal-binding</keyword>
<evidence type="ECO:0000256" key="1">
    <source>
        <dbReference type="ARBA" id="ARBA00001971"/>
    </source>
</evidence>
<dbReference type="PANTHER" id="PTHR24292:SF104">
    <property type="entry name" value="CYTOCHROME P450 308A1-RELATED"/>
    <property type="match status" value="1"/>
</dbReference>
<keyword evidence="10 16" id="KW-0560">Oxidoreductase</keyword>
<keyword evidence="9" id="KW-0492">Microsome</keyword>
<evidence type="ECO:0000256" key="11">
    <source>
        <dbReference type="ARBA" id="ARBA00023004"/>
    </source>
</evidence>
<dbReference type="OrthoDB" id="1470350at2759"/>
<reference evidence="18" key="1">
    <citation type="submission" date="2025-08" db="UniProtKB">
        <authorList>
            <consortium name="RefSeq"/>
        </authorList>
    </citation>
    <scope>IDENTIFICATION</scope>
    <source>
        <tissue evidence="18">Whole body</tissue>
    </source>
</reference>
<feature type="binding site" description="axial binding residue" evidence="15">
    <location>
        <position position="437"/>
    </location>
    <ligand>
        <name>heme</name>
        <dbReference type="ChEBI" id="CHEBI:30413"/>
    </ligand>
    <ligandPart>
        <name>Fe</name>
        <dbReference type="ChEBI" id="CHEBI:18248"/>
    </ligandPart>
</feature>
<evidence type="ECO:0000313" key="18">
    <source>
        <dbReference type="RefSeq" id="XP_026484778.2"/>
    </source>
</evidence>
<dbReference type="SUPFAM" id="SSF48264">
    <property type="entry name" value="Cytochrome P450"/>
    <property type="match status" value="1"/>
</dbReference>
<evidence type="ECO:0000313" key="17">
    <source>
        <dbReference type="Proteomes" id="UP001652626"/>
    </source>
</evidence>
<dbReference type="PANTHER" id="PTHR24292">
    <property type="entry name" value="CYTOCHROME P450"/>
    <property type="match status" value="1"/>
</dbReference>
<proteinExistence type="inferred from homology"/>
<dbReference type="PRINTS" id="PR00463">
    <property type="entry name" value="EP450I"/>
</dbReference>
<evidence type="ECO:0000256" key="15">
    <source>
        <dbReference type="PIRSR" id="PIRSR602401-1"/>
    </source>
</evidence>
<dbReference type="EC" id="1.14.14.1" evidence="5"/>
<dbReference type="Gene3D" id="1.10.630.10">
    <property type="entry name" value="Cytochrome P450"/>
    <property type="match status" value="1"/>
</dbReference>
<comment type="subcellular location">
    <subcellularLocation>
        <location evidence="3">Endoplasmic reticulum membrane</location>
        <topology evidence="3">Peripheral membrane protein</topology>
    </subcellularLocation>
    <subcellularLocation>
        <location evidence="2">Microsome membrane</location>
        <topology evidence="2">Peripheral membrane protein</topology>
    </subcellularLocation>
</comment>
<dbReference type="Pfam" id="PF00067">
    <property type="entry name" value="p450"/>
    <property type="match status" value="1"/>
</dbReference>
<evidence type="ECO:0000256" key="6">
    <source>
        <dbReference type="ARBA" id="ARBA00022617"/>
    </source>
</evidence>
<dbReference type="OMA" id="IMERCAR"/>
<keyword evidence="17" id="KW-1185">Reference proteome</keyword>